<proteinExistence type="predicted"/>
<reference evidence="5" key="1">
    <citation type="submission" date="2016-06" db="EMBL/GenBank/DDBJ databases">
        <authorList>
            <person name="Varghese N."/>
            <person name="Submissions Spin"/>
        </authorList>
    </citation>
    <scope>NUCLEOTIDE SEQUENCE [LARGE SCALE GENOMIC DNA]</scope>
    <source>
        <strain evidence="5">DSM 44814</strain>
    </source>
</reference>
<dbReference type="InterPro" id="IPR006108">
    <property type="entry name" value="3HC_DH_C"/>
</dbReference>
<dbReference type="RefSeq" id="WP_167363527.1">
    <property type="nucleotide sequence ID" value="NZ_FMHY01000002.1"/>
</dbReference>
<gene>
    <name evidence="4" type="ORF">GA0070604_4034</name>
</gene>
<keyword evidence="5" id="KW-1185">Reference proteome</keyword>
<dbReference type="Pfam" id="PF00725">
    <property type="entry name" value="3HCDH"/>
    <property type="match status" value="1"/>
</dbReference>
<evidence type="ECO:0000313" key="4">
    <source>
        <dbReference type="EMBL" id="SCL59362.1"/>
    </source>
</evidence>
<evidence type="ECO:0000256" key="1">
    <source>
        <dbReference type="ARBA" id="ARBA00005086"/>
    </source>
</evidence>
<name>A0A1C6UZC4_9ACTN</name>
<dbReference type="AlphaFoldDB" id="A0A1C6UZC4"/>
<protein>
    <submittedName>
        <fullName evidence="4">3-hydroxyacyl-CoA dehydrogenase, C-terminal domain</fullName>
    </submittedName>
</protein>
<evidence type="ECO:0000259" key="3">
    <source>
        <dbReference type="Pfam" id="PF00725"/>
    </source>
</evidence>
<dbReference type="GO" id="GO:0006631">
    <property type="term" value="P:fatty acid metabolic process"/>
    <property type="evidence" value="ECO:0007669"/>
    <property type="project" value="InterPro"/>
</dbReference>
<dbReference type="Proteomes" id="UP000199696">
    <property type="component" value="Unassembled WGS sequence"/>
</dbReference>
<evidence type="ECO:0000313" key="5">
    <source>
        <dbReference type="Proteomes" id="UP000199696"/>
    </source>
</evidence>
<dbReference type="EMBL" id="FMHY01000002">
    <property type="protein sequence ID" value="SCL59362.1"/>
    <property type="molecule type" value="Genomic_DNA"/>
</dbReference>
<dbReference type="InterPro" id="IPR008927">
    <property type="entry name" value="6-PGluconate_DH-like_C_sf"/>
</dbReference>
<dbReference type="GO" id="GO:0016616">
    <property type="term" value="F:oxidoreductase activity, acting on the CH-OH group of donors, NAD or NADP as acceptor"/>
    <property type="evidence" value="ECO:0007669"/>
    <property type="project" value="InterPro"/>
</dbReference>
<dbReference type="Gene3D" id="1.10.1040.10">
    <property type="entry name" value="N-(1-d-carboxylethyl)-l-norvaline Dehydrogenase, domain 2"/>
    <property type="match status" value="1"/>
</dbReference>
<sequence length="105" mass="11032">MTVLEHEIAAERVLMLRYLNRAVDLCQQGYPTGSDVDTAMRLDGGPSAGRLAMLDDLGPGRALKLMADGGVNPAPVMTTLVATGRPGRKTGGGIRVARQNKGASR</sequence>
<evidence type="ECO:0000256" key="2">
    <source>
        <dbReference type="SAM" id="MobiDB-lite"/>
    </source>
</evidence>
<accession>A0A1C6UZC4</accession>
<feature type="domain" description="3-hydroxyacyl-CoA dehydrogenase C-terminal" evidence="3">
    <location>
        <begin position="14"/>
        <end position="94"/>
    </location>
</feature>
<comment type="pathway">
    <text evidence="1">Lipid metabolism; butanoate metabolism.</text>
</comment>
<dbReference type="STRING" id="227316.GA0070604_4034"/>
<dbReference type="InterPro" id="IPR013328">
    <property type="entry name" value="6PGD_dom2"/>
</dbReference>
<dbReference type="SUPFAM" id="SSF48179">
    <property type="entry name" value="6-phosphogluconate dehydrogenase C-terminal domain-like"/>
    <property type="match status" value="1"/>
</dbReference>
<organism evidence="4 5">
    <name type="scientific">Micromonospora eburnea</name>
    <dbReference type="NCBI Taxonomy" id="227316"/>
    <lineage>
        <taxon>Bacteria</taxon>
        <taxon>Bacillati</taxon>
        <taxon>Actinomycetota</taxon>
        <taxon>Actinomycetes</taxon>
        <taxon>Micromonosporales</taxon>
        <taxon>Micromonosporaceae</taxon>
        <taxon>Micromonospora</taxon>
    </lineage>
</organism>
<feature type="region of interest" description="Disordered" evidence="2">
    <location>
        <begin position="82"/>
        <end position="105"/>
    </location>
</feature>